<dbReference type="InterPro" id="IPR006162">
    <property type="entry name" value="Ppantetheine_attach_site"/>
</dbReference>
<dbReference type="CDD" id="cd19531">
    <property type="entry name" value="LCL_NRPS-like"/>
    <property type="match status" value="1"/>
</dbReference>
<dbReference type="PROSITE" id="PS50075">
    <property type="entry name" value="CARRIER"/>
    <property type="match status" value="2"/>
</dbReference>
<dbReference type="PROSITE" id="PS00012">
    <property type="entry name" value="PHOSPHOPANTETHEINE"/>
    <property type="match status" value="1"/>
</dbReference>
<sequence length="2742" mass="308610">MPMVTFIKKMNTLGIKLWLEDGQLKFKAPKGTWTDEIRDELIANKEKLIAFLQQASGERQPPSIRPVKRGSFVDRVADDESSDQFPLSFAQERLWFIDQLDPDSATYNIPIAVSIRSEVDGDRARQTLDISQIEQAFNVIITRHENLRTIFPSSNGKAQQLVLENVSFMLECVDLRHVESEEARDQEFQRLCQIEARTPFDLSKGPLLRVKLCKLTSYEHVLILNIHHIISDGWSMGVMVKEFVSIIEAFRQGKQPQLPPLPIQYLDYSIWQRKWLSADHNASDLSYVQAGEENILQQQLTYWREKLDGVPESLNLATDFPRPAVQSSSGAKYLFSFDGQLTKQLKSIAEQEGCTLFMVLLTAFKILLYRYSNQEDICIGTPVANRHYEGTESLIGLFINTLVLRNKVDGSATFSSLLSSVKKTCLEAFEHQDVPFEKIVDLVQPHRNAAISPLFQVMFILQNTPRDALGKGVSAYPLDMPISKFDITLQFNETPEGLDGSIEFRTTLFKQQTIERLVENFRAISQIISTRPGANISEIEFIREEEKQKLLKDYNYTRADYPREKCIHELFMEQVAVHPDRTAVVYEDESLSYQQLYEKSHALAIYLQSLGVQPDSLVGLCLERSPSMMVGILGILQAGGAYVPLDPEYPDDRLTYMLEDSHVTTVLTQEKFKWKLISLVSQDTQLIALDAQWVEITDCSANLEDQQVKLQQAVKPDHLAYVIYTSGSTGKPKGVMVGHQALTNRIYWMQQQYPLSIKDTVLQKTPFTFDVSVWEFLWPMMSGTSVVFAKPGGHKDAQYLENLINQENITTLHFVPSMFHVYLSHAETNCSSVRRIFCSGESLDSQAVYDCRKKFPQALLYNLYGPTEAAIDVTAYNCALLESSVVPIGTPISNIQIYILDHYNNPTSLGVPGELHIAGDGLARGYLNRPELTAEKFIPNPFNPGSRMYKSGDLARWLDDGNIEYLGRIDAQVKIRGFRIELGEIEAQLNRFPAIKDSVVIAQGQEGNKQLIAYYVARDTDEGQVVDLAHEDLRAHLQQTLPDFMLPAAFVSLSAIPLSSNGKADRRALASMEVSLESSQAYLAPRNAAERKLVAIWAEVLDLEIEKIGISDNFFELGGDSIKTIQIVAKAIEQGIHFDTRDMFNYQSISELLQNCETSKSKEIIKEDGILVGDVALSPIQQHFFGHSHTDTHYYNQSVLLNLNTRLSEESLREIVDFLARHHDALRLRFTRNEQSWQQQYLGEDQISTDMLGIACFEVESRCDATVVEYVTEVCEQLQASLDLENGPLIRWAYFTSDEGDQLAIIIHHLIIDGVSWRIMLEDLNLLISQQQSNQTLKLAQKRSSYRNWVDSLALWYDTEEGQEDLAFWIAQSEKTKAAAEISVNPFLTSKSYCQRDIQNTNVRLSKATTKKLLKQCHQAYGTYINDLLLTAVILSYYQSTGSRSLIIDVEGHGREQIYPGVDITRTVGWFTSLYPVSLALSNPGDIGQSIKEVKYALHAIPNKGVGYPIFRYINQHPASGKMPEGQVLFNFLGDFQPKNTKASEQHFAFSESPTGANSSGNREVSKLVTINGMVVFDQLSFNFSYPQAWLGETISEWQNKFANMLEAIVEHCGDAPRLGYTPDDFPLLKASLEQLDEIMPVLEQQQQLALDNIQDMYPLTPLQSGILFETLFSQTEDNKGMYLTQVAIGINGQVDTKVLQHAWQLIVDHYDALRMRVVIDDVANSNTPLQVILRQVDVEITEVDWTDKKDSELKSACELWMQESKRSGIRLQQGPLMRMSLFTGHETSYLLFEQHHIMLDGWSQNIVLSNLFKLYQALIRGQGYHLPKSPAYGAYVQTLLNRNYEEETLYWSNYLSHYEQRTPLPMKHLSPQQSSLAETKERNFFETTCFSLSREDTVQLEKFIKKHRLTMNTVLQFIWGLLLHLHTGNKSVTFGSVSSGRSGILDINHSDQIVGLCINTTPTCIRFEAEHSLLAQLKQMQRRESEKLSYEVTPLSHIQELLGSIANDDLFQTLFVYENYPVQKISEANSLVKDFISNEAPSYPLSIVAVSRETLDISLTWDSYYYHKSTICSLAEQFERLTMQLLAAPNALIKDISLLTAQQKQKVIADFNATQAQYPEDKCIHDLFMEQVARYPDKTAVVFEDESISYQLLYDRSHALALYLQSLGVTPDATVGVSVDRSLEMIVGILAILLAGGAYVPLDPDYPQDRLTYMLADSQSAIVLTQEALIPKLTELVAKDTQLIALDKQWPEIEQRASDFQVAGVTLAQDVNSGHLAYVIYTSGSTGQPKGVMVCHKAVNRLVKNTNFMAVSSEDTFLQFASLSFDAATLEIWAPLLNGGKLVVAPPGKDAVNRLGELIGRHDVTVLWLTSGLFQLLVKENVTQLAGLRVLLSGGDVVPVETAREFLEHSRDSIFINGYGPTENTTFTSCYVVSDGLNEGISSLPIGSPIANTQVYILDRYQQPVPVGVPGELHIAGDGLARGYLNQPTLTAEKFIANPFTPGSKLYRSGDLARWQEDGTIEYLGRIDSQVKIRGFRIEIGEIESQLKRHPDVRDCVIVAQGPEAERQLLACYVAKDSKEGEVVKLSNAQLTEHLRRNLPEHMIPALYLSLAAIPLTPNGKVDQLKLAAMEVSAESDADYVAPRNETERQLVAIWSEVLKLDPENVGVNDNFFELGGQSLSAIQVVSKVQSQLGIKVSLKALFSANTIVRVSEVCQAIKAQHEKLSLKAELTEGEFEEFSL</sequence>
<accession>A0ABW1YHY7</accession>
<comment type="caution">
    <text evidence="6">The sequence shown here is derived from an EMBL/GenBank/DDBJ whole genome shotgun (WGS) entry which is preliminary data.</text>
</comment>
<evidence type="ECO:0000313" key="6">
    <source>
        <dbReference type="EMBL" id="MFC6632382.1"/>
    </source>
</evidence>
<dbReference type="InterPro" id="IPR001242">
    <property type="entry name" value="Condensation_dom"/>
</dbReference>
<dbReference type="SUPFAM" id="SSF56801">
    <property type="entry name" value="Acetyl-CoA synthetase-like"/>
    <property type="match status" value="2"/>
</dbReference>
<dbReference type="NCBIfam" id="NF003417">
    <property type="entry name" value="PRK04813.1"/>
    <property type="match status" value="2"/>
</dbReference>
<name>A0ABW1YHY7_9GAMM</name>
<reference evidence="7" key="1">
    <citation type="journal article" date="2019" name="Int. J. Syst. Evol. Microbiol.">
        <title>The Global Catalogue of Microorganisms (GCM) 10K type strain sequencing project: providing services to taxonomists for standard genome sequencing and annotation.</title>
        <authorList>
            <consortium name="The Broad Institute Genomics Platform"/>
            <consortium name="The Broad Institute Genome Sequencing Center for Infectious Disease"/>
            <person name="Wu L."/>
            <person name="Ma J."/>
        </authorList>
    </citation>
    <scope>NUCLEOTIDE SEQUENCE [LARGE SCALE GENOMIC DNA]</scope>
    <source>
        <strain evidence="7">CGMCC 1.13718</strain>
    </source>
</reference>
<protein>
    <submittedName>
        <fullName evidence="6">Non-ribosomal peptide synthetase</fullName>
    </submittedName>
</protein>
<evidence type="ECO:0000256" key="4">
    <source>
        <dbReference type="ARBA" id="ARBA00022737"/>
    </source>
</evidence>
<dbReference type="Pfam" id="PF13193">
    <property type="entry name" value="AMP-binding_C"/>
    <property type="match status" value="2"/>
</dbReference>
<dbReference type="SUPFAM" id="SSF47336">
    <property type="entry name" value="ACP-like"/>
    <property type="match status" value="2"/>
</dbReference>
<organism evidence="6 7">
    <name type="scientific">Microbulbifer taiwanensis</name>
    <dbReference type="NCBI Taxonomy" id="986746"/>
    <lineage>
        <taxon>Bacteria</taxon>
        <taxon>Pseudomonadati</taxon>
        <taxon>Pseudomonadota</taxon>
        <taxon>Gammaproteobacteria</taxon>
        <taxon>Cellvibrionales</taxon>
        <taxon>Microbulbiferaceae</taxon>
        <taxon>Microbulbifer</taxon>
    </lineage>
</organism>
<dbReference type="Proteomes" id="UP001596425">
    <property type="component" value="Unassembled WGS sequence"/>
</dbReference>
<dbReference type="InterPro" id="IPR036736">
    <property type="entry name" value="ACP-like_sf"/>
</dbReference>
<gene>
    <name evidence="6" type="ORF">ACFQBM_03775</name>
</gene>
<dbReference type="CDD" id="cd12117">
    <property type="entry name" value="A_NRPS_Srf_like"/>
    <property type="match status" value="1"/>
</dbReference>
<dbReference type="PANTHER" id="PTHR45527">
    <property type="entry name" value="NONRIBOSOMAL PEPTIDE SYNTHETASE"/>
    <property type="match status" value="1"/>
</dbReference>
<dbReference type="CDD" id="cd19534">
    <property type="entry name" value="E_NRPS"/>
    <property type="match status" value="1"/>
</dbReference>
<dbReference type="Gene3D" id="1.10.1200.10">
    <property type="entry name" value="ACP-like"/>
    <property type="match status" value="2"/>
</dbReference>
<dbReference type="Pfam" id="PF00501">
    <property type="entry name" value="AMP-binding"/>
    <property type="match status" value="2"/>
</dbReference>
<keyword evidence="3" id="KW-0597">Phosphoprotein</keyword>
<evidence type="ECO:0000259" key="5">
    <source>
        <dbReference type="PROSITE" id="PS50075"/>
    </source>
</evidence>
<comment type="cofactor">
    <cofactor evidence="1">
        <name>pantetheine 4'-phosphate</name>
        <dbReference type="ChEBI" id="CHEBI:47942"/>
    </cofactor>
</comment>
<dbReference type="NCBIfam" id="TIGR01720">
    <property type="entry name" value="NRPS-para261"/>
    <property type="match status" value="1"/>
</dbReference>
<dbReference type="Gene3D" id="1.10.10.1830">
    <property type="entry name" value="Non-ribosomal peptide synthase, adenylation domain"/>
    <property type="match status" value="1"/>
</dbReference>
<evidence type="ECO:0000313" key="7">
    <source>
        <dbReference type="Proteomes" id="UP001596425"/>
    </source>
</evidence>
<dbReference type="InterPro" id="IPR044894">
    <property type="entry name" value="TubC_N_sf"/>
</dbReference>
<dbReference type="EMBL" id="JBHSVR010000001">
    <property type="protein sequence ID" value="MFC6632382.1"/>
    <property type="molecule type" value="Genomic_DNA"/>
</dbReference>
<dbReference type="CDD" id="cd05930">
    <property type="entry name" value="A_NRPS"/>
    <property type="match status" value="1"/>
</dbReference>
<dbReference type="PROSITE" id="PS00455">
    <property type="entry name" value="AMP_BINDING"/>
    <property type="match status" value="2"/>
</dbReference>
<dbReference type="Gene3D" id="3.30.559.30">
    <property type="entry name" value="Nonribosomal peptide synthetase, condensation domain"/>
    <property type="match status" value="3"/>
</dbReference>
<evidence type="ECO:0000256" key="3">
    <source>
        <dbReference type="ARBA" id="ARBA00022553"/>
    </source>
</evidence>
<dbReference type="Gene3D" id="3.30.300.30">
    <property type="match status" value="2"/>
</dbReference>
<keyword evidence="4" id="KW-0677">Repeat</keyword>
<dbReference type="SUPFAM" id="SSF52777">
    <property type="entry name" value="CoA-dependent acyltransferases"/>
    <property type="match status" value="6"/>
</dbReference>
<dbReference type="InterPro" id="IPR020845">
    <property type="entry name" value="AMP-binding_CS"/>
</dbReference>
<dbReference type="InterPro" id="IPR010060">
    <property type="entry name" value="NRPS_synth"/>
</dbReference>
<dbReference type="Gene3D" id="3.30.559.10">
    <property type="entry name" value="Chloramphenicol acetyltransferase-like domain"/>
    <property type="match status" value="3"/>
</dbReference>
<dbReference type="Gene3D" id="3.40.50.980">
    <property type="match status" value="4"/>
</dbReference>
<dbReference type="InterPro" id="IPR000873">
    <property type="entry name" value="AMP-dep_synth/lig_dom"/>
</dbReference>
<evidence type="ECO:0000256" key="1">
    <source>
        <dbReference type="ARBA" id="ARBA00001957"/>
    </source>
</evidence>
<keyword evidence="7" id="KW-1185">Reference proteome</keyword>
<dbReference type="Pfam" id="PF00668">
    <property type="entry name" value="Condensation"/>
    <property type="match status" value="3"/>
</dbReference>
<feature type="domain" description="Carrier" evidence="5">
    <location>
        <begin position="1084"/>
        <end position="1160"/>
    </location>
</feature>
<dbReference type="InterPro" id="IPR041464">
    <property type="entry name" value="TubC_N"/>
</dbReference>
<proteinExistence type="predicted"/>
<dbReference type="Gene3D" id="2.30.38.10">
    <property type="entry name" value="Luciferase, Domain 3"/>
    <property type="match status" value="2"/>
</dbReference>
<dbReference type="Pfam" id="PF18563">
    <property type="entry name" value="TubC_N"/>
    <property type="match status" value="1"/>
</dbReference>
<dbReference type="Pfam" id="PF00550">
    <property type="entry name" value="PP-binding"/>
    <property type="match status" value="2"/>
</dbReference>
<dbReference type="NCBIfam" id="TIGR01733">
    <property type="entry name" value="AA-adenyl-dom"/>
    <property type="match status" value="2"/>
</dbReference>
<dbReference type="InterPro" id="IPR023213">
    <property type="entry name" value="CAT-like_dom_sf"/>
</dbReference>
<dbReference type="InterPro" id="IPR010071">
    <property type="entry name" value="AA_adenyl_dom"/>
</dbReference>
<dbReference type="RefSeq" id="WP_193193441.1">
    <property type="nucleotide sequence ID" value="NZ_JACZFR010000047.1"/>
</dbReference>
<dbReference type="InterPro" id="IPR045851">
    <property type="entry name" value="AMP-bd_C_sf"/>
</dbReference>
<dbReference type="PANTHER" id="PTHR45527:SF14">
    <property type="entry name" value="PLIPASTATIN SYNTHASE SUBUNIT B"/>
    <property type="match status" value="1"/>
</dbReference>
<evidence type="ECO:0000256" key="2">
    <source>
        <dbReference type="ARBA" id="ARBA00022450"/>
    </source>
</evidence>
<feature type="domain" description="Carrier" evidence="5">
    <location>
        <begin position="2643"/>
        <end position="2720"/>
    </location>
</feature>
<dbReference type="InterPro" id="IPR025110">
    <property type="entry name" value="AMP-bd_C"/>
</dbReference>
<dbReference type="InterPro" id="IPR009081">
    <property type="entry name" value="PP-bd_ACP"/>
</dbReference>
<keyword evidence="2" id="KW-0596">Phosphopantetheine</keyword>